<organism evidence="1 2">
    <name type="scientific">Methanobrevibacter cuticularis</name>
    <dbReference type="NCBI Taxonomy" id="47311"/>
    <lineage>
        <taxon>Archaea</taxon>
        <taxon>Methanobacteriati</taxon>
        <taxon>Methanobacteriota</taxon>
        <taxon>Methanomada group</taxon>
        <taxon>Methanobacteria</taxon>
        <taxon>Methanobacteriales</taxon>
        <taxon>Methanobacteriaceae</taxon>
        <taxon>Methanobrevibacter</taxon>
    </lineage>
</organism>
<evidence type="ECO:0000313" key="1">
    <source>
        <dbReference type="EMBL" id="KZX15112.1"/>
    </source>
</evidence>
<dbReference type="InterPro" id="IPR016024">
    <property type="entry name" value="ARM-type_fold"/>
</dbReference>
<sequence length="265" mass="30194">MNIEDRRGARKLADVPEEVRELLNQGKISSVNLMESLAINHSELVKNVLKEADAENYINSSLQELDNLEKKTSLKCIIAIGRRLQEEISKNNDKKLLEFISNHNSDTVRSWGAYIIGLDDELSIGEKLIAIEPFAADKHFGVREIAWMAVRESIIDNLDESIDILSSWSTNEDSNIRRFASEATRPRGVWSKHIKKLKEEPELGLKIIEPLKSDSEKYVQDSVGNWLNDASKSNPNWVVNICNEWNKVSPTKETKRITNRGLRTI</sequence>
<evidence type="ECO:0000313" key="2">
    <source>
        <dbReference type="Proteomes" id="UP000077275"/>
    </source>
</evidence>
<dbReference type="Gene3D" id="1.25.40.290">
    <property type="entry name" value="ARM repeat domains"/>
    <property type="match status" value="1"/>
</dbReference>
<dbReference type="AlphaFoldDB" id="A0A166D1P3"/>
<reference evidence="1 2" key="1">
    <citation type="submission" date="2016-04" db="EMBL/GenBank/DDBJ databases">
        <title>Genome sequence of Methanobrevibacter cuticularis DSM 11139.</title>
        <authorList>
            <person name="Poehlein A."/>
            <person name="Seedorf H."/>
            <person name="Daniel R."/>
        </authorList>
    </citation>
    <scope>NUCLEOTIDE SEQUENCE [LARGE SCALE GENOMIC DNA]</scope>
    <source>
        <strain evidence="1 2">DSM 11139</strain>
    </source>
</reference>
<proteinExistence type="predicted"/>
<dbReference type="SUPFAM" id="SSF48371">
    <property type="entry name" value="ARM repeat"/>
    <property type="match status" value="1"/>
</dbReference>
<protein>
    <submittedName>
        <fullName evidence="1">DNA alkylation repair enzyme</fullName>
    </submittedName>
</protein>
<dbReference type="OrthoDB" id="78049at2157"/>
<gene>
    <name evidence="1" type="ORF">MBCUT_17140</name>
</gene>
<comment type="caution">
    <text evidence="1">The sequence shown here is derived from an EMBL/GenBank/DDBJ whole genome shotgun (WGS) entry which is preliminary data.</text>
</comment>
<accession>A0A166D1P3</accession>
<dbReference type="EMBL" id="LWMW01000129">
    <property type="protein sequence ID" value="KZX15112.1"/>
    <property type="molecule type" value="Genomic_DNA"/>
</dbReference>
<dbReference type="InterPro" id="IPR014825">
    <property type="entry name" value="DNA_alkylation"/>
</dbReference>
<dbReference type="PATRIC" id="fig|47311.3.peg.1861"/>
<dbReference type="Pfam" id="PF08713">
    <property type="entry name" value="DNA_alkylation"/>
    <property type="match status" value="1"/>
</dbReference>
<name>A0A166D1P3_9EURY</name>
<dbReference type="RefSeq" id="WP_067260256.1">
    <property type="nucleotide sequence ID" value="NZ_LWMW01000129.1"/>
</dbReference>
<dbReference type="Proteomes" id="UP000077275">
    <property type="component" value="Unassembled WGS sequence"/>
</dbReference>
<keyword evidence="2" id="KW-1185">Reference proteome</keyword>